<accession>A0A4U6XML2</accession>
<dbReference type="AlphaFoldDB" id="A0A4U6XML2"/>
<feature type="compositionally biased region" description="Polar residues" evidence="1">
    <location>
        <begin position="199"/>
        <end position="209"/>
    </location>
</feature>
<feature type="region of interest" description="Disordered" evidence="1">
    <location>
        <begin position="113"/>
        <end position="209"/>
    </location>
</feature>
<name>A0A4U6XML2_9PEZI</name>
<evidence type="ECO:0000313" key="2">
    <source>
        <dbReference type="EMBL" id="TKW56902.1"/>
    </source>
</evidence>
<protein>
    <submittedName>
        <fullName evidence="2">Uncharacterized protein</fullName>
    </submittedName>
</protein>
<comment type="caution">
    <text evidence="2">The sequence shown here is derived from an EMBL/GenBank/DDBJ whole genome shotgun (WGS) entry which is preliminary data.</text>
</comment>
<evidence type="ECO:0000313" key="3">
    <source>
        <dbReference type="Proteomes" id="UP000310108"/>
    </source>
</evidence>
<feature type="compositionally biased region" description="Basic residues" evidence="1">
    <location>
        <begin position="150"/>
        <end position="177"/>
    </location>
</feature>
<gene>
    <name evidence="2" type="ORF">CTA1_5468</name>
</gene>
<reference evidence="2 3" key="1">
    <citation type="journal article" date="2019" name="PLoS ONE">
        <title>Comparative genome analysis indicates high evolutionary potential of pathogenicity genes in Colletotrichum tanaceti.</title>
        <authorList>
            <person name="Lelwala R.V."/>
            <person name="Korhonen P.K."/>
            <person name="Young N.D."/>
            <person name="Scott J.B."/>
            <person name="Ades P.A."/>
            <person name="Gasser R.B."/>
            <person name="Taylor P.W.J."/>
        </authorList>
    </citation>
    <scope>NUCLEOTIDE SEQUENCE [LARGE SCALE GENOMIC DNA]</scope>
    <source>
        <strain evidence="2">BRIP57314</strain>
    </source>
</reference>
<keyword evidence="3" id="KW-1185">Reference proteome</keyword>
<organism evidence="2 3">
    <name type="scientific">Colletotrichum tanaceti</name>
    <dbReference type="NCBI Taxonomy" id="1306861"/>
    <lineage>
        <taxon>Eukaryota</taxon>
        <taxon>Fungi</taxon>
        <taxon>Dikarya</taxon>
        <taxon>Ascomycota</taxon>
        <taxon>Pezizomycotina</taxon>
        <taxon>Sordariomycetes</taxon>
        <taxon>Hypocreomycetidae</taxon>
        <taxon>Glomerellales</taxon>
        <taxon>Glomerellaceae</taxon>
        <taxon>Colletotrichum</taxon>
        <taxon>Colletotrichum destructivum species complex</taxon>
    </lineage>
</organism>
<dbReference type="EMBL" id="PJEX01000055">
    <property type="protein sequence ID" value="TKW56902.1"/>
    <property type="molecule type" value="Genomic_DNA"/>
</dbReference>
<dbReference type="Proteomes" id="UP000310108">
    <property type="component" value="Unassembled WGS sequence"/>
</dbReference>
<evidence type="ECO:0000256" key="1">
    <source>
        <dbReference type="SAM" id="MobiDB-lite"/>
    </source>
</evidence>
<feature type="compositionally biased region" description="Basic residues" evidence="1">
    <location>
        <begin position="128"/>
        <end position="141"/>
    </location>
</feature>
<proteinExistence type="predicted"/>
<sequence>MHVSSRLLRARSACLSLSLSLISDGTSPTRWRRHAISILGLNAIPCCVMCTKHTANPPFSPSPRLSVSLSLPLSLSPSLFDPASHTAQLSTNKGTDYRNYHPIFTSNPPLFLRNHTPSSDHQNPYGHQHVHRPRWPLRSRLHLQADGRLVPRRPRPHRFQKVRRAQRVRLRPRRPKRRLLDRLPQRGQGQHAHPHRFQGQESQSSRRLS</sequence>